<accession>A0A2G3ABD7</accession>
<reference evidence="6 7" key="1">
    <citation type="journal article" date="2014" name="Nat. Genet.">
        <title>Genome sequence of the hot pepper provides insights into the evolution of pungency in Capsicum species.</title>
        <authorList>
            <person name="Kim S."/>
            <person name="Park M."/>
            <person name="Yeom S.I."/>
            <person name="Kim Y.M."/>
            <person name="Lee J.M."/>
            <person name="Lee H.A."/>
            <person name="Seo E."/>
            <person name="Choi J."/>
            <person name="Cheong K."/>
            <person name="Kim K.T."/>
            <person name="Jung K."/>
            <person name="Lee G.W."/>
            <person name="Oh S.K."/>
            <person name="Bae C."/>
            <person name="Kim S.B."/>
            <person name="Lee H.Y."/>
            <person name="Kim S.Y."/>
            <person name="Kim M.S."/>
            <person name="Kang B.C."/>
            <person name="Jo Y.D."/>
            <person name="Yang H.B."/>
            <person name="Jeong H.J."/>
            <person name="Kang W.H."/>
            <person name="Kwon J.K."/>
            <person name="Shin C."/>
            <person name="Lim J.Y."/>
            <person name="Park J.H."/>
            <person name="Huh J.H."/>
            <person name="Kim J.S."/>
            <person name="Kim B.D."/>
            <person name="Cohen O."/>
            <person name="Paran I."/>
            <person name="Suh M.C."/>
            <person name="Lee S.B."/>
            <person name="Kim Y.K."/>
            <person name="Shin Y."/>
            <person name="Noh S.J."/>
            <person name="Park J."/>
            <person name="Seo Y.S."/>
            <person name="Kwon S.Y."/>
            <person name="Kim H.A."/>
            <person name="Park J.M."/>
            <person name="Kim H.J."/>
            <person name="Choi S.B."/>
            <person name="Bosland P.W."/>
            <person name="Reeves G."/>
            <person name="Jo S.H."/>
            <person name="Lee B.W."/>
            <person name="Cho H.T."/>
            <person name="Choi H.S."/>
            <person name="Lee M.S."/>
            <person name="Yu Y."/>
            <person name="Do Choi Y."/>
            <person name="Park B.S."/>
            <person name="van Deynze A."/>
            <person name="Ashrafi H."/>
            <person name="Hill T."/>
            <person name="Kim W.T."/>
            <person name="Pai H.S."/>
            <person name="Ahn H.K."/>
            <person name="Yeam I."/>
            <person name="Giovannoni J.J."/>
            <person name="Rose J.K."/>
            <person name="Sorensen I."/>
            <person name="Lee S.J."/>
            <person name="Kim R.W."/>
            <person name="Choi I.Y."/>
            <person name="Choi B.S."/>
            <person name="Lim J.S."/>
            <person name="Lee Y.H."/>
            <person name="Choi D."/>
        </authorList>
    </citation>
    <scope>NUCLEOTIDE SEQUENCE [LARGE SCALE GENOMIC DNA]</scope>
    <source>
        <strain evidence="7">cv. CM334</strain>
    </source>
</reference>
<dbReference type="InterPro" id="IPR029061">
    <property type="entry name" value="THDP-binding"/>
</dbReference>
<dbReference type="PANTHER" id="PTHR23152:SF37">
    <property type="entry name" value="OXOGLUTARATE DEHYDROGENASE (SUCCINYL-TRANSFERRING)"/>
    <property type="match status" value="1"/>
</dbReference>
<keyword evidence="3" id="KW-0560">Oxidoreductase</keyword>
<dbReference type="InterPro" id="IPR001017">
    <property type="entry name" value="DH_E1"/>
</dbReference>
<dbReference type="InterPro" id="IPR038765">
    <property type="entry name" value="Papain-like_cys_pep_sf"/>
</dbReference>
<dbReference type="GO" id="GO:0004843">
    <property type="term" value="F:cysteine-type deubiquitinase activity"/>
    <property type="evidence" value="ECO:0007669"/>
    <property type="project" value="InterPro"/>
</dbReference>
<dbReference type="Gene3D" id="3.40.50.970">
    <property type="match status" value="1"/>
</dbReference>
<name>A0A2G3ABD7_CAPAN</name>
<dbReference type="SUPFAM" id="SSF52518">
    <property type="entry name" value="Thiamin diphosphate-binding fold (THDP-binding)"/>
    <property type="match status" value="1"/>
</dbReference>
<feature type="domain" description="USP" evidence="5">
    <location>
        <begin position="1"/>
        <end position="267"/>
    </location>
</feature>
<dbReference type="SUPFAM" id="SSF54001">
    <property type="entry name" value="Cysteine proteinases"/>
    <property type="match status" value="1"/>
</dbReference>
<evidence type="ECO:0000256" key="4">
    <source>
        <dbReference type="ARBA" id="ARBA00023052"/>
    </source>
</evidence>
<comment type="caution">
    <text evidence="6">The sequence shown here is derived from an EMBL/GenBank/DDBJ whole genome shotgun (WGS) entry which is preliminary data.</text>
</comment>
<comment type="cofactor">
    <cofactor evidence="1">
        <name>thiamine diphosphate</name>
        <dbReference type="ChEBI" id="CHEBI:58937"/>
    </cofactor>
</comment>
<reference evidence="6 7" key="2">
    <citation type="journal article" date="2017" name="Genome Biol.">
        <title>New reference genome sequences of hot pepper reveal the massive evolution of plant disease-resistance genes by retroduplication.</title>
        <authorList>
            <person name="Kim S."/>
            <person name="Park J."/>
            <person name="Yeom S.I."/>
            <person name="Kim Y.M."/>
            <person name="Seo E."/>
            <person name="Kim K.T."/>
            <person name="Kim M.S."/>
            <person name="Lee J.M."/>
            <person name="Cheong K."/>
            <person name="Shin H.S."/>
            <person name="Kim S.B."/>
            <person name="Han K."/>
            <person name="Lee J."/>
            <person name="Park M."/>
            <person name="Lee H.A."/>
            <person name="Lee H.Y."/>
            <person name="Lee Y."/>
            <person name="Oh S."/>
            <person name="Lee J.H."/>
            <person name="Choi E."/>
            <person name="Choi E."/>
            <person name="Lee S.E."/>
            <person name="Jeon J."/>
            <person name="Kim H."/>
            <person name="Choi G."/>
            <person name="Song H."/>
            <person name="Lee J."/>
            <person name="Lee S.C."/>
            <person name="Kwon J.K."/>
            <person name="Lee H.Y."/>
            <person name="Koo N."/>
            <person name="Hong Y."/>
            <person name="Kim R.W."/>
            <person name="Kang W.H."/>
            <person name="Huh J.H."/>
            <person name="Kang B.C."/>
            <person name="Yang T.J."/>
            <person name="Lee Y.H."/>
            <person name="Bennetzen J.L."/>
            <person name="Choi D."/>
        </authorList>
    </citation>
    <scope>NUCLEOTIDE SEQUENCE [LARGE SCALE GENOMIC DNA]</scope>
    <source>
        <strain evidence="7">cv. CM334</strain>
    </source>
</reference>
<protein>
    <recommendedName>
        <fullName evidence="5">USP domain-containing protein</fullName>
    </recommendedName>
</protein>
<dbReference type="GO" id="GO:0016579">
    <property type="term" value="P:protein deubiquitination"/>
    <property type="evidence" value="ECO:0007669"/>
    <property type="project" value="InterPro"/>
</dbReference>
<evidence type="ECO:0000256" key="3">
    <source>
        <dbReference type="ARBA" id="ARBA00023002"/>
    </source>
</evidence>
<dbReference type="AlphaFoldDB" id="A0A2G3ABD7"/>
<dbReference type="InterPro" id="IPR028889">
    <property type="entry name" value="USP"/>
</dbReference>
<keyword evidence="4" id="KW-0786">Thiamine pyrophosphate</keyword>
<dbReference type="InterPro" id="IPR001394">
    <property type="entry name" value="Peptidase_C19_UCH"/>
</dbReference>
<evidence type="ECO:0000256" key="1">
    <source>
        <dbReference type="ARBA" id="ARBA00001964"/>
    </source>
</evidence>
<dbReference type="GO" id="GO:0016624">
    <property type="term" value="F:oxidoreductase activity, acting on the aldehyde or oxo group of donors, disulfide as acceptor"/>
    <property type="evidence" value="ECO:0007669"/>
    <property type="project" value="InterPro"/>
</dbReference>
<dbReference type="STRING" id="4072.A0A2G3ABD7"/>
<evidence type="ECO:0000256" key="2">
    <source>
        <dbReference type="ARBA" id="ARBA00006936"/>
    </source>
</evidence>
<sequence>MPTMENDMPSASIPLALQSLFYKLQYSDNSVATKELTKSFGWDSYDSFMQHDVQELNRVLCEKMKGTAVEGTIQELLEGHSMNYIECINVDYKSTREESFYDLLLDGKGCSDVYASFDKYVEVECLDSDNKYRAEQHGLQDAKKGALFINSPPFLQLHLKRFEYDSTRQSIPVVIAKTTAKQHYTNNVDSTKSMGILLHGEGSFAGQGVVYETLHLSALPNYTTGGTIHIVVNNQVAFTTDPTAGRSSQYCTDVAKALNIPIFHVNGDDAEAVAHVCELAAEWRQKFHADVVVDIVCYRRFGHNEIDEPSFSQPKMYEKFIYLPTGIRDLLIFHTKALISLLFYSLAIDHQKSSFFIGDLPKQTPKFRPGDKR</sequence>
<dbReference type="Gene3D" id="2.20.210.10">
    <property type="entry name" value="ubp-family deubiquitinating enzyme superfamily"/>
    <property type="match status" value="1"/>
</dbReference>
<organism evidence="6 7">
    <name type="scientific">Capsicum annuum</name>
    <name type="common">Capsicum pepper</name>
    <dbReference type="NCBI Taxonomy" id="4072"/>
    <lineage>
        <taxon>Eukaryota</taxon>
        <taxon>Viridiplantae</taxon>
        <taxon>Streptophyta</taxon>
        <taxon>Embryophyta</taxon>
        <taxon>Tracheophyta</taxon>
        <taxon>Spermatophyta</taxon>
        <taxon>Magnoliopsida</taxon>
        <taxon>eudicotyledons</taxon>
        <taxon>Gunneridae</taxon>
        <taxon>Pentapetalae</taxon>
        <taxon>asterids</taxon>
        <taxon>lamiids</taxon>
        <taxon>Solanales</taxon>
        <taxon>Solanaceae</taxon>
        <taxon>Solanoideae</taxon>
        <taxon>Capsiceae</taxon>
        <taxon>Capsicum</taxon>
    </lineage>
</organism>
<dbReference type="Pfam" id="PF00676">
    <property type="entry name" value="E1_dh"/>
    <property type="match status" value="1"/>
</dbReference>
<dbReference type="EMBL" id="AYRZ02000002">
    <property type="protein sequence ID" value="PHT91520.1"/>
    <property type="molecule type" value="Genomic_DNA"/>
</dbReference>
<evidence type="ECO:0000313" key="7">
    <source>
        <dbReference type="Proteomes" id="UP000222542"/>
    </source>
</evidence>
<dbReference type="Proteomes" id="UP000222542">
    <property type="component" value="Unassembled WGS sequence"/>
</dbReference>
<dbReference type="Gramene" id="PHT91520">
    <property type="protein sequence ID" value="PHT91520"/>
    <property type="gene ID" value="T459_06633"/>
</dbReference>
<dbReference type="PANTHER" id="PTHR23152">
    <property type="entry name" value="2-OXOGLUTARATE DEHYDROGENASE"/>
    <property type="match status" value="1"/>
</dbReference>
<dbReference type="GO" id="GO:0030976">
    <property type="term" value="F:thiamine pyrophosphate binding"/>
    <property type="evidence" value="ECO:0007669"/>
    <property type="project" value="InterPro"/>
</dbReference>
<proteinExistence type="inferred from homology"/>
<comment type="similarity">
    <text evidence="2">Belongs to the alpha-ketoglutarate dehydrogenase family.</text>
</comment>
<dbReference type="InterPro" id="IPR011603">
    <property type="entry name" value="2oxoglutarate_DH_E1"/>
</dbReference>
<gene>
    <name evidence="6" type="ORF">T459_06633</name>
</gene>
<evidence type="ECO:0000313" key="6">
    <source>
        <dbReference type="EMBL" id="PHT91520.1"/>
    </source>
</evidence>
<evidence type="ECO:0000259" key="5">
    <source>
        <dbReference type="PROSITE" id="PS50235"/>
    </source>
</evidence>
<keyword evidence="7" id="KW-1185">Reference proteome</keyword>
<dbReference type="Pfam" id="PF00443">
    <property type="entry name" value="UCH"/>
    <property type="match status" value="1"/>
</dbReference>
<dbReference type="PROSITE" id="PS50235">
    <property type="entry name" value="USP_3"/>
    <property type="match status" value="1"/>
</dbReference>